<comment type="caution">
    <text evidence="1">The sequence shown here is derived from an EMBL/GenBank/DDBJ whole genome shotgun (WGS) entry which is preliminary data.</text>
</comment>
<organism evidence="1 2">
    <name type="scientific">Burkholderia ubonensis</name>
    <dbReference type="NCBI Taxonomy" id="101571"/>
    <lineage>
        <taxon>Bacteria</taxon>
        <taxon>Pseudomonadati</taxon>
        <taxon>Pseudomonadota</taxon>
        <taxon>Betaproteobacteria</taxon>
        <taxon>Burkholderiales</taxon>
        <taxon>Burkholderiaceae</taxon>
        <taxon>Burkholderia</taxon>
        <taxon>Burkholderia cepacia complex</taxon>
    </lineage>
</organism>
<evidence type="ECO:0000313" key="2">
    <source>
        <dbReference type="Proteomes" id="UP000065521"/>
    </source>
</evidence>
<proteinExistence type="predicted"/>
<accession>A0A102JRK0</accession>
<sequence length="86" mass="8850">MSALMINDLSRAHELSRKEMAAVSGGSVFQNFGVNAIETGGGFSFASPNTITAPVTQVDASTHLDLTSVTNTINNLGGKVIGKLGL</sequence>
<gene>
    <name evidence="1" type="ORF">WI38_01315</name>
</gene>
<reference evidence="1 2" key="1">
    <citation type="submission" date="2015-11" db="EMBL/GenBank/DDBJ databases">
        <title>Expanding the genomic diversity of Burkholderia species for the development of highly accurate diagnostics.</title>
        <authorList>
            <person name="Sahl J."/>
            <person name="Keim P."/>
            <person name="Wagner D."/>
        </authorList>
    </citation>
    <scope>NUCLEOTIDE SEQUENCE [LARGE SCALE GENOMIC DNA]</scope>
    <source>
        <strain evidence="1 2">RF32-BP4</strain>
    </source>
</reference>
<name>A0A102JRK0_9BURK</name>
<dbReference type="RefSeq" id="WP_059615461.1">
    <property type="nucleotide sequence ID" value="NZ_CP013368.1"/>
</dbReference>
<dbReference type="Proteomes" id="UP000065521">
    <property type="component" value="Unassembled WGS sequence"/>
</dbReference>
<evidence type="ECO:0000313" key="1">
    <source>
        <dbReference type="EMBL" id="KUZ80711.1"/>
    </source>
</evidence>
<protein>
    <submittedName>
        <fullName evidence="1">Uncharacterized protein</fullName>
    </submittedName>
</protein>
<dbReference type="EMBL" id="LOTN01000077">
    <property type="protein sequence ID" value="KUZ80711.1"/>
    <property type="molecule type" value="Genomic_DNA"/>
</dbReference>
<dbReference type="AlphaFoldDB" id="A0A102JRK0"/>